<accession>A0A061J2Z8</accession>
<dbReference type="GO" id="GO:0008295">
    <property type="term" value="P:spermidine biosynthetic process"/>
    <property type="evidence" value="ECO:0007669"/>
    <property type="project" value="TreeGrafter"/>
</dbReference>
<comment type="caution">
    <text evidence="1">The sequence shown here is derived from an EMBL/GenBank/DDBJ whole genome shotgun (WGS) entry which is preliminary data.</text>
</comment>
<proteinExistence type="predicted"/>
<dbReference type="GO" id="GO:0005829">
    <property type="term" value="C:cytosol"/>
    <property type="evidence" value="ECO:0007669"/>
    <property type="project" value="TreeGrafter"/>
</dbReference>
<dbReference type="Gene3D" id="3.40.50.150">
    <property type="entry name" value="Vaccinia Virus protein VP39"/>
    <property type="match status" value="1"/>
</dbReference>
<dbReference type="PANTHER" id="PTHR11558:SF11">
    <property type="entry name" value="SPERMIDINE SYNTHASE"/>
    <property type="match status" value="1"/>
</dbReference>
<gene>
    <name evidence="1" type="ORF">TRSC58_03009</name>
</gene>
<dbReference type="OrthoDB" id="2016285at2759"/>
<dbReference type="EMBL" id="AUPL01003009">
    <property type="protein sequence ID" value="ESL09274.1"/>
    <property type="molecule type" value="Genomic_DNA"/>
</dbReference>
<dbReference type="SUPFAM" id="SSF53335">
    <property type="entry name" value="S-adenosyl-L-methionine-dependent methyltransferases"/>
    <property type="match status" value="1"/>
</dbReference>
<sequence>MSQRISSYTVGQRPRRQFINKVTEFFFRELDKGLASPYVVLSTGALLALVGWKVMVYYVEPNRQQNAVWRRPQSRVPLSDAHNAFWGLDIGGNGWKGLPTGRHLAETMTETVEEALRRPTLVHSEDSEVCGTRGEVLSVACMQLPEYDAQVGDDVVYRSVHYIQGSTRASHMLPVTSATGDAAATGASASAAAAGPVGTVGGQTASGKAHTLLAKDAAVEEDAPSYFSCMPARGAAAIYGMVKCRSVTSLNNCVPYAGHMESEYARKMMLALGPVHILRDVAQTSFPLRFTTVKEAPVSALVCGLHSGEIPRWLSTAFPNFYVDVVERDGTLARVCRRFMGFQESNNLRLYIADPVEFLRRTAVPEVGRRYDLIMLDVSDGTGRVSTQYGRLEFINSVRNSLTGAGCVVASLPNEDGAFLYNMVQNWRMAFAGRTVLLMHCVTSPQTLLMTFQDDAARGKANFGSVANVEEFKDLLRTKLAHYGTWRVPFDLTGEVSDKNFRILHPGAVYPLAAYLPAGHPQLRDVAAAAADSRAERSRWGAWLRRWSGAWLTPSQRADLRGMNRG</sequence>
<evidence type="ECO:0000313" key="1">
    <source>
        <dbReference type="EMBL" id="ESL09274.1"/>
    </source>
</evidence>
<dbReference type="GO" id="GO:0004766">
    <property type="term" value="F:spermidine synthase activity"/>
    <property type="evidence" value="ECO:0007669"/>
    <property type="project" value="TreeGrafter"/>
</dbReference>
<dbReference type="PANTHER" id="PTHR11558">
    <property type="entry name" value="SPERMIDINE/SPERMINE SYNTHASE"/>
    <property type="match status" value="1"/>
</dbReference>
<dbReference type="AlphaFoldDB" id="A0A061J2Z8"/>
<protein>
    <recommendedName>
        <fullName evidence="3">PABS domain-containing protein</fullName>
    </recommendedName>
</protein>
<dbReference type="VEuPathDB" id="TriTrypDB:TRSC58_03009"/>
<reference evidence="1 2" key="1">
    <citation type="submission" date="2013-07" db="EMBL/GenBank/DDBJ databases">
        <authorList>
            <person name="Stoco P.H."/>
            <person name="Wagner G."/>
            <person name="Gerber A."/>
            <person name="Zaha A."/>
            <person name="Thompson C."/>
            <person name="Bartholomeu D.C."/>
            <person name="Luckemeyer D.D."/>
            <person name="Bahia D."/>
            <person name="Loreto E."/>
            <person name="Prestes E.B."/>
            <person name="Lima F.M."/>
            <person name="Rodrigues-Luiz G."/>
            <person name="Vallejo G.A."/>
            <person name="Filho J.F."/>
            <person name="Monteiro K.M."/>
            <person name="Tyler K.M."/>
            <person name="de Almeida L.G."/>
            <person name="Ortiz M.F."/>
            <person name="Siervo M.A."/>
            <person name="de Moraes M.H."/>
            <person name="Cunha O.L."/>
            <person name="Mendonca-Neto R."/>
            <person name="Silva R."/>
            <person name="Teixeira S.M."/>
            <person name="Murta S.M."/>
            <person name="Sincero T.C."/>
            <person name="Mendes T.A."/>
            <person name="Urmenyi T.P."/>
            <person name="Silva V.G."/>
            <person name="da Rocha W.D."/>
            <person name="Andersson B."/>
            <person name="Romanha A.J."/>
            <person name="Steindel M."/>
            <person name="de Vasconcelos A.T."/>
            <person name="Grisard E.C."/>
        </authorList>
    </citation>
    <scope>NUCLEOTIDE SEQUENCE [LARGE SCALE GENOMIC DNA]</scope>
    <source>
        <strain evidence="1 2">SC58</strain>
    </source>
</reference>
<evidence type="ECO:0000313" key="2">
    <source>
        <dbReference type="Proteomes" id="UP000031737"/>
    </source>
</evidence>
<dbReference type="InterPro" id="IPR001045">
    <property type="entry name" value="Spermi_synthase"/>
</dbReference>
<dbReference type="Proteomes" id="UP000031737">
    <property type="component" value="Unassembled WGS sequence"/>
</dbReference>
<name>A0A061J2Z8_TRYRA</name>
<evidence type="ECO:0008006" key="3">
    <source>
        <dbReference type="Google" id="ProtNLM"/>
    </source>
</evidence>
<organism evidence="1 2">
    <name type="scientific">Trypanosoma rangeli SC58</name>
    <dbReference type="NCBI Taxonomy" id="429131"/>
    <lineage>
        <taxon>Eukaryota</taxon>
        <taxon>Discoba</taxon>
        <taxon>Euglenozoa</taxon>
        <taxon>Kinetoplastea</taxon>
        <taxon>Metakinetoplastina</taxon>
        <taxon>Trypanosomatida</taxon>
        <taxon>Trypanosomatidae</taxon>
        <taxon>Trypanosoma</taxon>
        <taxon>Herpetosoma</taxon>
    </lineage>
</organism>
<keyword evidence="2" id="KW-1185">Reference proteome</keyword>
<dbReference type="InterPro" id="IPR029063">
    <property type="entry name" value="SAM-dependent_MTases_sf"/>
</dbReference>